<dbReference type="PANTHER" id="PTHR34826">
    <property type="entry name" value="UPF0590 PROTEIN C409.17C"/>
    <property type="match status" value="1"/>
</dbReference>
<dbReference type="AlphaFoldDB" id="A0A4Z1P2V2"/>
<sequence>MAGTDPKKYLLKVTAGPSYDNQEQVLVNTTTPAKISSEHIDAHVHVRVKDFRGLPKDSPAVSPYFSHPTHTRDLYSISFSFVPKRPISGNDLVFGNDFDHPIRDKLPPLFGKAFSYVTSFIDPGLYGDPYADAPYLYGPMLSSVNVFRVGEKKGLDGEYEDGEVLEEGADDEEGEGLREKVGLPAVGSKRMKYFLQEEKRRDWEFEEGRMYSCDFFNPYLDFNQFALKLPLGLSLNILGNWDGQALRYVLRDRKTDVLLFVVSFNLVPVDQVDGEGDPTAKKETAEKETNSKKEGAKKEVAKKHEDWEDDLD</sequence>
<comment type="caution">
    <text evidence="3">The sequence shown here is derived from an EMBL/GenBank/DDBJ whole genome shotgun (WGS) entry which is preliminary data.</text>
</comment>
<dbReference type="STRING" id="86259.A0A4Z1P2V2"/>
<dbReference type="InterPro" id="IPR013897">
    <property type="entry name" value="Duc1"/>
</dbReference>
<feature type="region of interest" description="Disordered" evidence="1">
    <location>
        <begin position="272"/>
        <end position="312"/>
    </location>
</feature>
<dbReference type="EMBL" id="SNSC02000007">
    <property type="protein sequence ID" value="TID23033.1"/>
    <property type="molecule type" value="Genomic_DNA"/>
</dbReference>
<organism evidence="3 4">
    <name type="scientific">Venturia nashicola</name>
    <dbReference type="NCBI Taxonomy" id="86259"/>
    <lineage>
        <taxon>Eukaryota</taxon>
        <taxon>Fungi</taxon>
        <taxon>Dikarya</taxon>
        <taxon>Ascomycota</taxon>
        <taxon>Pezizomycotina</taxon>
        <taxon>Dothideomycetes</taxon>
        <taxon>Pleosporomycetidae</taxon>
        <taxon>Venturiales</taxon>
        <taxon>Venturiaceae</taxon>
        <taxon>Venturia</taxon>
    </lineage>
</organism>
<evidence type="ECO:0000313" key="4">
    <source>
        <dbReference type="Proteomes" id="UP000298493"/>
    </source>
</evidence>
<feature type="compositionally biased region" description="Basic and acidic residues" evidence="1">
    <location>
        <begin position="278"/>
        <end position="306"/>
    </location>
</feature>
<gene>
    <name evidence="3" type="ORF">E6O75_ATG02207</name>
</gene>
<dbReference type="Proteomes" id="UP000298493">
    <property type="component" value="Unassembled WGS sequence"/>
</dbReference>
<proteinExistence type="predicted"/>
<evidence type="ECO:0000259" key="2">
    <source>
        <dbReference type="Pfam" id="PF08588"/>
    </source>
</evidence>
<accession>A0A4Z1P2V2</accession>
<feature type="domain" description="Domain of unknown function at the cortex 1" evidence="2">
    <location>
        <begin position="11"/>
        <end position="267"/>
    </location>
</feature>
<dbReference type="PANTHER" id="PTHR34826:SF2">
    <property type="entry name" value="UPF0590 PROTEIN C409.17C"/>
    <property type="match status" value="1"/>
</dbReference>
<protein>
    <submittedName>
        <fullName evidence="3">DUF1769-domain-containing protein</fullName>
    </submittedName>
</protein>
<evidence type="ECO:0000313" key="3">
    <source>
        <dbReference type="EMBL" id="TID23033.1"/>
    </source>
</evidence>
<dbReference type="Pfam" id="PF08588">
    <property type="entry name" value="Duc1"/>
    <property type="match status" value="1"/>
</dbReference>
<keyword evidence="4" id="KW-1185">Reference proteome</keyword>
<evidence type="ECO:0000256" key="1">
    <source>
        <dbReference type="SAM" id="MobiDB-lite"/>
    </source>
</evidence>
<name>A0A4Z1P2V2_9PEZI</name>
<reference evidence="3 4" key="1">
    <citation type="submission" date="2019-04" db="EMBL/GenBank/DDBJ databases">
        <title>High contiguity whole genome sequence and gene annotation resource for two Venturia nashicola isolates.</title>
        <authorList>
            <person name="Prokchorchik M."/>
            <person name="Won K."/>
            <person name="Lee Y."/>
            <person name="Choi E.D."/>
            <person name="Segonzac C."/>
            <person name="Sohn K.H."/>
        </authorList>
    </citation>
    <scope>NUCLEOTIDE SEQUENCE [LARGE SCALE GENOMIC DNA]</scope>
    <source>
        <strain evidence="3 4">PRI2</strain>
    </source>
</reference>